<evidence type="ECO:0000313" key="1">
    <source>
        <dbReference type="EMBL" id="CAG8524537.1"/>
    </source>
</evidence>
<sequence length="68" mass="7684">YNNVTAFTSDSGKFEWDPTVCADFNKVDIQVDQKILFQANHTFGNLSVYNSSTQSEVTLKLLVLCFET</sequence>
<organism evidence="1 2">
    <name type="scientific">Gigaspora margarita</name>
    <dbReference type="NCBI Taxonomy" id="4874"/>
    <lineage>
        <taxon>Eukaryota</taxon>
        <taxon>Fungi</taxon>
        <taxon>Fungi incertae sedis</taxon>
        <taxon>Mucoromycota</taxon>
        <taxon>Glomeromycotina</taxon>
        <taxon>Glomeromycetes</taxon>
        <taxon>Diversisporales</taxon>
        <taxon>Gigasporaceae</taxon>
        <taxon>Gigaspora</taxon>
    </lineage>
</organism>
<evidence type="ECO:0000313" key="2">
    <source>
        <dbReference type="Proteomes" id="UP000789901"/>
    </source>
</evidence>
<dbReference type="EMBL" id="CAJVQB010001185">
    <property type="protein sequence ID" value="CAG8524537.1"/>
    <property type="molecule type" value="Genomic_DNA"/>
</dbReference>
<protein>
    <submittedName>
        <fullName evidence="1">26832_t:CDS:1</fullName>
    </submittedName>
</protein>
<gene>
    <name evidence="1" type="ORF">GMARGA_LOCUS3322</name>
</gene>
<reference evidence="1 2" key="1">
    <citation type="submission" date="2021-06" db="EMBL/GenBank/DDBJ databases">
        <authorList>
            <person name="Kallberg Y."/>
            <person name="Tangrot J."/>
            <person name="Rosling A."/>
        </authorList>
    </citation>
    <scope>NUCLEOTIDE SEQUENCE [LARGE SCALE GENOMIC DNA]</scope>
    <source>
        <strain evidence="1 2">120-4 pot B 10/14</strain>
    </source>
</reference>
<keyword evidence="2" id="KW-1185">Reference proteome</keyword>
<proteinExistence type="predicted"/>
<name>A0ABM8W4Q9_GIGMA</name>
<feature type="non-terminal residue" evidence="1">
    <location>
        <position position="1"/>
    </location>
</feature>
<comment type="caution">
    <text evidence="1">The sequence shown here is derived from an EMBL/GenBank/DDBJ whole genome shotgun (WGS) entry which is preliminary data.</text>
</comment>
<dbReference type="Proteomes" id="UP000789901">
    <property type="component" value="Unassembled WGS sequence"/>
</dbReference>
<accession>A0ABM8W4Q9</accession>